<dbReference type="PANTHER" id="PTHR46112">
    <property type="entry name" value="AMINOPEPTIDASE"/>
    <property type="match status" value="1"/>
</dbReference>
<gene>
    <name evidence="2" type="ORF">AVDCRST_MAG13-2164</name>
</gene>
<dbReference type="CDD" id="cd01066">
    <property type="entry name" value="APP_MetAP"/>
    <property type="match status" value="1"/>
</dbReference>
<dbReference type="AlphaFoldDB" id="A0A6J4SHY4"/>
<dbReference type="InterPro" id="IPR000994">
    <property type="entry name" value="Pept_M24"/>
</dbReference>
<dbReference type="EMBL" id="CADCVO010000345">
    <property type="protein sequence ID" value="CAA9499566.1"/>
    <property type="molecule type" value="Genomic_DNA"/>
</dbReference>
<accession>A0A6J4SHY4</accession>
<evidence type="ECO:0000259" key="1">
    <source>
        <dbReference type="Pfam" id="PF00557"/>
    </source>
</evidence>
<dbReference type="InterPro" id="IPR050659">
    <property type="entry name" value="Peptidase_M24B"/>
</dbReference>
<proteinExistence type="predicted"/>
<dbReference type="Pfam" id="PF00557">
    <property type="entry name" value="Peptidase_M24"/>
    <property type="match status" value="1"/>
</dbReference>
<dbReference type="InterPro" id="IPR036005">
    <property type="entry name" value="Creatinase/aminopeptidase-like"/>
</dbReference>
<dbReference type="SUPFAM" id="SSF55920">
    <property type="entry name" value="Creatinase/aminopeptidase"/>
    <property type="match status" value="1"/>
</dbReference>
<dbReference type="Gene3D" id="3.90.230.10">
    <property type="entry name" value="Creatinase/methionine aminopeptidase superfamily"/>
    <property type="match status" value="1"/>
</dbReference>
<sequence length="381" mass="40375">MPALLLWGDTVRSAALRHELPFVVLDPFLFIDDGPGRRWVLSSPLEAARLAQVRPDVEQVPLTDLGFRDLLESGLSRPELLVELASRMVARTGVREALVHGELAVAVADRLRADGLTLQVDSEAVDDRRRVKTPAELAGILRAQRAAEAGMAAAAAVLREASAGPDGLLVARGEPVTAERVRDALRAACAAAGCPAPNDIIVASVGQGFGHEPGSGPLPAGLPIQIDLWPQDEDTGCWADMTRTFVAGGEPPAAVRAQEELVRAALEEVREATRPGVTGRALHALACDRFEAAGFRTTRTGPGDDPTEGMQFGLGHGVGLEIDEAPGLGQTGRRELVAGDVVAVEPGLWDREVGGVRFEDLLLVTDAGCETLTRFPYDLEP</sequence>
<reference evidence="2" key="1">
    <citation type="submission" date="2020-02" db="EMBL/GenBank/DDBJ databases">
        <authorList>
            <person name="Meier V. D."/>
        </authorList>
    </citation>
    <scope>NUCLEOTIDE SEQUENCE</scope>
    <source>
        <strain evidence="2">AVDCRST_MAG13</strain>
    </source>
</reference>
<organism evidence="2">
    <name type="scientific">uncultured Solirubrobacteraceae bacterium</name>
    <dbReference type="NCBI Taxonomy" id="1162706"/>
    <lineage>
        <taxon>Bacteria</taxon>
        <taxon>Bacillati</taxon>
        <taxon>Actinomycetota</taxon>
        <taxon>Thermoleophilia</taxon>
        <taxon>Solirubrobacterales</taxon>
        <taxon>Solirubrobacteraceae</taxon>
        <taxon>environmental samples</taxon>
    </lineage>
</organism>
<evidence type="ECO:0000313" key="2">
    <source>
        <dbReference type="EMBL" id="CAA9499566.1"/>
    </source>
</evidence>
<feature type="domain" description="Peptidase M24" evidence="1">
    <location>
        <begin position="140"/>
        <end position="366"/>
    </location>
</feature>
<name>A0A6J4SHY4_9ACTN</name>
<protein>
    <recommendedName>
        <fullName evidence="1">Peptidase M24 domain-containing protein</fullName>
    </recommendedName>
</protein>
<dbReference type="PANTHER" id="PTHR46112:SF2">
    <property type="entry name" value="XAA-PRO AMINOPEPTIDASE P-RELATED"/>
    <property type="match status" value="1"/>
</dbReference>